<dbReference type="PANTHER" id="PTHR45703:SF1">
    <property type="entry name" value="DYNEINS HEAVY CHAIN"/>
    <property type="match status" value="1"/>
</dbReference>
<dbReference type="GO" id="GO:0007018">
    <property type="term" value="P:microtubule-based movement"/>
    <property type="evidence" value="ECO:0007669"/>
    <property type="project" value="InterPro"/>
</dbReference>
<comment type="caution">
    <text evidence="1">The sequence shown here is derived from an EMBL/GenBank/DDBJ whole genome shotgun (WGS) entry which is preliminary data.</text>
</comment>
<evidence type="ECO:0000313" key="2">
    <source>
        <dbReference type="Proteomes" id="UP001054837"/>
    </source>
</evidence>
<dbReference type="EMBL" id="BPLQ01003364">
    <property type="protein sequence ID" value="GIX99973.1"/>
    <property type="molecule type" value="Genomic_DNA"/>
</dbReference>
<proteinExistence type="predicted"/>
<evidence type="ECO:0000313" key="1">
    <source>
        <dbReference type="EMBL" id="GIX99973.1"/>
    </source>
</evidence>
<reference evidence="1 2" key="1">
    <citation type="submission" date="2021-06" db="EMBL/GenBank/DDBJ databases">
        <title>Caerostris darwini draft genome.</title>
        <authorList>
            <person name="Kono N."/>
            <person name="Arakawa K."/>
        </authorList>
    </citation>
    <scope>NUCLEOTIDE SEQUENCE [LARGE SCALE GENOMIC DNA]</scope>
</reference>
<dbReference type="InterPro" id="IPR026983">
    <property type="entry name" value="DHC"/>
</dbReference>
<accession>A0AAV4PSF7</accession>
<sequence length="269" mass="30954">MLHMQHLKFYLEKKAEVNNLSNKKELPLICIDLSFLKTQLIALHDNLIDQLRTAASRMLSDLKQGLCSEFSTMKTTLLTDPETAKEMVVLNEYYERLLASEFQDLLDRVKDALSKTIVLMNLTTLGPEELTINSELLMWPKRMKPVFKECFQLLEEAKVRFEEQLAGVIRKVRVDLLNLAEHAADLESLGDISMIQEYRKEALHLRKRVKAAETAIAWINEEEALAKQAPSAYPEVDAVLNAIGPFVHLYQLYIDWDEAEKEYATPFLL</sequence>
<dbReference type="PANTHER" id="PTHR45703">
    <property type="entry name" value="DYNEIN HEAVY CHAIN"/>
    <property type="match status" value="1"/>
</dbReference>
<dbReference type="GO" id="GO:0045505">
    <property type="term" value="F:dynein intermediate chain binding"/>
    <property type="evidence" value="ECO:0007669"/>
    <property type="project" value="InterPro"/>
</dbReference>
<dbReference type="GO" id="GO:0051959">
    <property type="term" value="F:dynein light intermediate chain binding"/>
    <property type="evidence" value="ECO:0007669"/>
    <property type="project" value="InterPro"/>
</dbReference>
<protein>
    <submittedName>
        <fullName evidence="1">Dynein heavy chain 12, axonemal</fullName>
    </submittedName>
</protein>
<name>A0AAV4PSF7_9ARAC</name>
<dbReference type="Proteomes" id="UP001054837">
    <property type="component" value="Unassembled WGS sequence"/>
</dbReference>
<dbReference type="GO" id="GO:0030286">
    <property type="term" value="C:dynein complex"/>
    <property type="evidence" value="ECO:0007669"/>
    <property type="project" value="InterPro"/>
</dbReference>
<gene>
    <name evidence="1" type="primary">DNAH12</name>
    <name evidence="1" type="ORF">CDAR_447351</name>
</gene>
<keyword evidence="2" id="KW-1185">Reference proteome</keyword>
<dbReference type="AlphaFoldDB" id="A0AAV4PSF7"/>
<organism evidence="1 2">
    <name type="scientific">Caerostris darwini</name>
    <dbReference type="NCBI Taxonomy" id="1538125"/>
    <lineage>
        <taxon>Eukaryota</taxon>
        <taxon>Metazoa</taxon>
        <taxon>Ecdysozoa</taxon>
        <taxon>Arthropoda</taxon>
        <taxon>Chelicerata</taxon>
        <taxon>Arachnida</taxon>
        <taxon>Araneae</taxon>
        <taxon>Araneomorphae</taxon>
        <taxon>Entelegynae</taxon>
        <taxon>Araneoidea</taxon>
        <taxon>Araneidae</taxon>
        <taxon>Caerostris</taxon>
    </lineage>
</organism>